<gene>
    <name evidence="1" type="ORF">SINV_16326</name>
</gene>
<reference evidence="1" key="1">
    <citation type="journal article" date="2011" name="Proc. Natl. Acad. Sci. U.S.A.">
        <title>The genome of the fire ant Solenopsis invicta.</title>
        <authorList>
            <person name="Wurm Y."/>
            <person name="Wang J."/>
            <person name="Riba-Grognuz O."/>
            <person name="Corona M."/>
            <person name="Nygaard S."/>
            <person name="Hunt B.G."/>
            <person name="Ingram K.K."/>
            <person name="Falquet L."/>
            <person name="Nipitwattanaphon M."/>
            <person name="Gotzek D."/>
            <person name="Dijkstra M.B."/>
            <person name="Oettler J."/>
            <person name="Comtesse F."/>
            <person name="Shih C.J."/>
            <person name="Wu W.J."/>
            <person name="Yang C.C."/>
            <person name="Thomas J."/>
            <person name="Beaudoing E."/>
            <person name="Pradervand S."/>
            <person name="Flegel V."/>
            <person name="Cook E.D."/>
            <person name="Fabbretti R."/>
            <person name="Stockinger H."/>
            <person name="Long L."/>
            <person name="Farmerie W.G."/>
            <person name="Oakey J."/>
            <person name="Boomsma J.J."/>
            <person name="Pamilo P."/>
            <person name="Yi S.V."/>
            <person name="Heinze J."/>
            <person name="Goodisman M.A."/>
            <person name="Farinelli L."/>
            <person name="Harshman K."/>
            <person name="Hulo N."/>
            <person name="Cerutti L."/>
            <person name="Xenarios I."/>
            <person name="Shoemaker D."/>
            <person name="Keller L."/>
        </authorList>
    </citation>
    <scope>NUCLEOTIDE SEQUENCE [LARGE SCALE GENOMIC DNA]</scope>
</reference>
<evidence type="ECO:0000313" key="1">
    <source>
        <dbReference type="EMBL" id="EFZ10766.1"/>
    </source>
</evidence>
<proteinExistence type="predicted"/>
<accession>E9J8T7</accession>
<dbReference type="HOGENOM" id="CLU_2565090_0_0_1"/>
<dbReference type="AlphaFoldDB" id="E9J8T7"/>
<protein>
    <submittedName>
        <fullName evidence="1">Uncharacterized protein</fullName>
    </submittedName>
</protein>
<sequence length="82" mass="9520">ISYKNINICCLLFENYKLLFLLLLSVNHYELAEQVELALDDVPDDGQRRPRKFLHQSRRIAAGQVLGRAFSIAQRARVYSKL</sequence>
<organism>
    <name type="scientific">Solenopsis invicta</name>
    <name type="common">Red imported fire ant</name>
    <name type="synonym">Solenopsis wagneri</name>
    <dbReference type="NCBI Taxonomy" id="13686"/>
    <lineage>
        <taxon>Eukaryota</taxon>
        <taxon>Metazoa</taxon>
        <taxon>Ecdysozoa</taxon>
        <taxon>Arthropoda</taxon>
        <taxon>Hexapoda</taxon>
        <taxon>Insecta</taxon>
        <taxon>Pterygota</taxon>
        <taxon>Neoptera</taxon>
        <taxon>Endopterygota</taxon>
        <taxon>Hymenoptera</taxon>
        <taxon>Apocrita</taxon>
        <taxon>Aculeata</taxon>
        <taxon>Formicoidea</taxon>
        <taxon>Formicidae</taxon>
        <taxon>Myrmicinae</taxon>
        <taxon>Solenopsis</taxon>
    </lineage>
</organism>
<dbReference type="EMBL" id="GL769091">
    <property type="protein sequence ID" value="EFZ10766.1"/>
    <property type="molecule type" value="Genomic_DNA"/>
</dbReference>
<feature type="non-terminal residue" evidence="1">
    <location>
        <position position="82"/>
    </location>
</feature>
<name>E9J8T7_SOLIN</name>
<feature type="non-terminal residue" evidence="1">
    <location>
        <position position="1"/>
    </location>
</feature>